<organism evidence="3 4">
    <name type="scientific">Orbilia javanica</name>
    <dbReference type="NCBI Taxonomy" id="47235"/>
    <lineage>
        <taxon>Eukaryota</taxon>
        <taxon>Fungi</taxon>
        <taxon>Dikarya</taxon>
        <taxon>Ascomycota</taxon>
        <taxon>Pezizomycotina</taxon>
        <taxon>Orbiliomycetes</taxon>
        <taxon>Orbiliales</taxon>
        <taxon>Orbiliaceae</taxon>
        <taxon>Orbilia</taxon>
    </lineage>
</organism>
<feature type="compositionally biased region" description="Low complexity" evidence="1">
    <location>
        <begin position="180"/>
        <end position="207"/>
    </location>
</feature>
<feature type="compositionally biased region" description="Polar residues" evidence="1">
    <location>
        <begin position="122"/>
        <end position="143"/>
    </location>
</feature>
<evidence type="ECO:0000256" key="2">
    <source>
        <dbReference type="SAM" id="Phobius"/>
    </source>
</evidence>
<keyword evidence="2" id="KW-1133">Transmembrane helix</keyword>
<feature type="compositionally biased region" description="Polar residues" evidence="1">
    <location>
        <begin position="152"/>
        <end position="172"/>
    </location>
</feature>
<dbReference type="AlphaFoldDB" id="A0AAN8MPJ7"/>
<feature type="region of interest" description="Disordered" evidence="1">
    <location>
        <begin position="122"/>
        <end position="239"/>
    </location>
</feature>
<keyword evidence="2" id="KW-0812">Transmembrane</keyword>
<evidence type="ECO:0000256" key="1">
    <source>
        <dbReference type="SAM" id="MobiDB-lite"/>
    </source>
</evidence>
<reference evidence="3 4" key="1">
    <citation type="submission" date="2019-10" db="EMBL/GenBank/DDBJ databases">
        <authorList>
            <person name="Palmer J.M."/>
        </authorList>
    </citation>
    <scope>NUCLEOTIDE SEQUENCE [LARGE SCALE GENOMIC DNA]</scope>
    <source>
        <strain evidence="3 4">TWF718</strain>
    </source>
</reference>
<evidence type="ECO:0000313" key="3">
    <source>
        <dbReference type="EMBL" id="KAK6342456.1"/>
    </source>
</evidence>
<name>A0AAN8MPJ7_9PEZI</name>
<proteinExistence type="predicted"/>
<protein>
    <submittedName>
        <fullName evidence="3">Uncharacterized protein</fullName>
    </submittedName>
</protein>
<feature type="transmembrane region" description="Helical" evidence="2">
    <location>
        <begin position="481"/>
        <end position="508"/>
    </location>
</feature>
<sequence length="511" mass="57150">MNGPREFEDILFQIPHHEGPDTADRLKLKPEEQIQWIGRIQSNFGNRTALEDLRKQFDHDHLSFKCYFDWFDQKRIDAANDKVCEKLTLDHILLLHDIIHQNVKNSRGILYQKVSEKLESIKNTSAAPSPTVSVNTGTQSVASQPPAMPSISIPNPLNTSGPQPSGLNTNPPTATPPSGFPNANSSNSANPPSTSPSTPAQSSVKPPISSPPNIGPSTAAQLPMAPPSTNPTATTQPLPGIPVRVSNLNREAVEAIKLVVKLTYLIDVEFVDDGHFAEHDKLPFYDGDTLSQTLGKIQPRVPSNQSSYYELSLPWHAFPRWLNVIDWERATGIEIKWTELLNKHLLLRNRKLYLFANLKFLGQLKGSPGYTQLFSGNFPEETIASTLLFLPYGTKSADHYSKWMEKKCGESELGSALEDIAYENDSSDIHGNSRFREVDSYPKWRYQLIAVALAPRLGGYFNLKRLWYDDRDESKWWTSWALIMAVFLAIVFGLIQSITGIIQVVYAARSA</sequence>
<dbReference type="Proteomes" id="UP001313282">
    <property type="component" value="Unassembled WGS sequence"/>
</dbReference>
<gene>
    <name evidence="3" type="ORF">TWF718_007859</name>
</gene>
<dbReference type="EMBL" id="JAVHNR010000005">
    <property type="protein sequence ID" value="KAK6342456.1"/>
    <property type="molecule type" value="Genomic_DNA"/>
</dbReference>
<accession>A0AAN8MPJ7</accession>
<comment type="caution">
    <text evidence="3">The sequence shown here is derived from an EMBL/GenBank/DDBJ whole genome shotgun (WGS) entry which is preliminary data.</text>
</comment>
<keyword evidence="2" id="KW-0472">Membrane</keyword>
<keyword evidence="4" id="KW-1185">Reference proteome</keyword>
<evidence type="ECO:0000313" key="4">
    <source>
        <dbReference type="Proteomes" id="UP001313282"/>
    </source>
</evidence>